<dbReference type="Proteomes" id="UP000736672">
    <property type="component" value="Unassembled WGS sequence"/>
</dbReference>
<protein>
    <submittedName>
        <fullName evidence="2">Uncharacterized protein</fullName>
    </submittedName>
</protein>
<sequence length="191" mass="21909">MPHHHHHWTSIIPKDDENMHDNSGGDGVMVRGAMVPPRQGQSPSLGFALRELLGHLTSARHTCETQLMQFQQHCQRVGVDMSNQALRQREWTLWIRERFDPDMCPHLRDIIDRSRRQVAASYSWQYSPGQDVAGHFANAVRLLDVSCQTLIGMVHQGMNDWDAFTKLELELRAAVGYANFSKEVNPGYFWS</sequence>
<evidence type="ECO:0000313" key="2">
    <source>
        <dbReference type="EMBL" id="KAH7273665.1"/>
    </source>
</evidence>
<dbReference type="AlphaFoldDB" id="A0A9P9L490"/>
<accession>A0A9P9L490</accession>
<dbReference type="OrthoDB" id="5042984at2759"/>
<evidence type="ECO:0000313" key="3">
    <source>
        <dbReference type="Proteomes" id="UP000736672"/>
    </source>
</evidence>
<name>A0A9P9L490_FUSSL</name>
<feature type="region of interest" description="Disordered" evidence="1">
    <location>
        <begin position="1"/>
        <end position="41"/>
    </location>
</feature>
<reference evidence="2" key="1">
    <citation type="journal article" date="2021" name="Nat. Commun.">
        <title>Genetic determinants of endophytism in the Arabidopsis root mycobiome.</title>
        <authorList>
            <person name="Mesny F."/>
            <person name="Miyauchi S."/>
            <person name="Thiergart T."/>
            <person name="Pickel B."/>
            <person name="Atanasova L."/>
            <person name="Karlsson M."/>
            <person name="Huettel B."/>
            <person name="Barry K.W."/>
            <person name="Haridas S."/>
            <person name="Chen C."/>
            <person name="Bauer D."/>
            <person name="Andreopoulos W."/>
            <person name="Pangilinan J."/>
            <person name="LaButti K."/>
            <person name="Riley R."/>
            <person name="Lipzen A."/>
            <person name="Clum A."/>
            <person name="Drula E."/>
            <person name="Henrissat B."/>
            <person name="Kohler A."/>
            <person name="Grigoriev I.V."/>
            <person name="Martin F.M."/>
            <person name="Hacquard S."/>
        </authorList>
    </citation>
    <scope>NUCLEOTIDE SEQUENCE</scope>
    <source>
        <strain evidence="2">FSSC 5 MPI-SDFR-AT-0091</strain>
    </source>
</reference>
<evidence type="ECO:0000256" key="1">
    <source>
        <dbReference type="SAM" id="MobiDB-lite"/>
    </source>
</evidence>
<keyword evidence="3" id="KW-1185">Reference proteome</keyword>
<gene>
    <name evidence="2" type="ORF">B0J15DRAFT_477740</name>
</gene>
<dbReference type="EMBL" id="JAGTJS010000002">
    <property type="protein sequence ID" value="KAH7273665.1"/>
    <property type="molecule type" value="Genomic_DNA"/>
</dbReference>
<comment type="caution">
    <text evidence="2">The sequence shown here is derived from an EMBL/GenBank/DDBJ whole genome shotgun (WGS) entry which is preliminary data.</text>
</comment>
<proteinExistence type="predicted"/>
<organism evidence="2 3">
    <name type="scientific">Fusarium solani</name>
    <name type="common">Filamentous fungus</name>
    <dbReference type="NCBI Taxonomy" id="169388"/>
    <lineage>
        <taxon>Eukaryota</taxon>
        <taxon>Fungi</taxon>
        <taxon>Dikarya</taxon>
        <taxon>Ascomycota</taxon>
        <taxon>Pezizomycotina</taxon>
        <taxon>Sordariomycetes</taxon>
        <taxon>Hypocreomycetidae</taxon>
        <taxon>Hypocreales</taxon>
        <taxon>Nectriaceae</taxon>
        <taxon>Fusarium</taxon>
        <taxon>Fusarium solani species complex</taxon>
    </lineage>
</organism>